<dbReference type="PIRSF" id="PIRSF006603">
    <property type="entry name" value="DinF"/>
    <property type="match status" value="1"/>
</dbReference>
<evidence type="ECO:0000256" key="7">
    <source>
        <dbReference type="ARBA" id="ARBA00022475"/>
    </source>
</evidence>
<feature type="transmembrane region" description="Helical" evidence="13">
    <location>
        <begin position="318"/>
        <end position="340"/>
    </location>
</feature>
<dbReference type="GO" id="GO:0015297">
    <property type="term" value="F:antiporter activity"/>
    <property type="evidence" value="ECO:0007669"/>
    <property type="project" value="UniProtKB-KW"/>
</dbReference>
<keyword evidence="11 13" id="KW-0472">Membrane</keyword>
<feature type="transmembrane region" description="Helical" evidence="13">
    <location>
        <begin position="91"/>
        <end position="113"/>
    </location>
</feature>
<evidence type="ECO:0000256" key="6">
    <source>
        <dbReference type="ARBA" id="ARBA00022449"/>
    </source>
</evidence>
<dbReference type="AlphaFoldDB" id="A0A0A6Q389"/>
<dbReference type="PANTHER" id="PTHR43298:SF2">
    <property type="entry name" value="FMN_FAD EXPORTER YEEO-RELATED"/>
    <property type="match status" value="1"/>
</dbReference>
<feature type="transmembrane region" description="Helical" evidence="13">
    <location>
        <begin position="245"/>
        <end position="266"/>
    </location>
</feature>
<proteinExistence type="inferred from homology"/>
<evidence type="ECO:0000256" key="12">
    <source>
        <dbReference type="ARBA" id="ARBA00031636"/>
    </source>
</evidence>
<evidence type="ECO:0000313" key="15">
    <source>
        <dbReference type="Proteomes" id="UP000238081"/>
    </source>
</evidence>
<feature type="transmembrane region" description="Helical" evidence="13">
    <location>
        <begin position="193"/>
        <end position="211"/>
    </location>
</feature>
<dbReference type="InterPro" id="IPR048279">
    <property type="entry name" value="MdtK-like"/>
</dbReference>
<dbReference type="Pfam" id="PF01554">
    <property type="entry name" value="MatE"/>
    <property type="match status" value="2"/>
</dbReference>
<feature type="transmembrane region" description="Helical" evidence="13">
    <location>
        <begin position="47"/>
        <end position="70"/>
    </location>
</feature>
<evidence type="ECO:0000256" key="2">
    <source>
        <dbReference type="ARBA" id="ARBA00004651"/>
    </source>
</evidence>
<accession>A0A0A6Q389</accession>
<keyword evidence="5" id="KW-0813">Transport</keyword>
<comment type="function">
    <text evidence="1">Multidrug efflux pump.</text>
</comment>
<name>A0A0A6Q389_CLOBU</name>
<comment type="caution">
    <text evidence="14">The sequence shown here is derived from an EMBL/GenBank/DDBJ whole genome shotgun (WGS) entry which is preliminary data.</text>
</comment>
<dbReference type="EMBL" id="LRDH01000001">
    <property type="protein sequence ID" value="PPV17876.1"/>
    <property type="molecule type" value="Genomic_DNA"/>
</dbReference>
<evidence type="ECO:0000256" key="8">
    <source>
        <dbReference type="ARBA" id="ARBA00022692"/>
    </source>
</evidence>
<dbReference type="InterPro" id="IPR050222">
    <property type="entry name" value="MATE_MdtK"/>
</dbReference>
<feature type="transmembrane region" description="Helical" evidence="13">
    <location>
        <begin position="164"/>
        <end position="187"/>
    </location>
</feature>
<dbReference type="GO" id="GO:0042910">
    <property type="term" value="F:xenobiotic transmembrane transporter activity"/>
    <property type="evidence" value="ECO:0007669"/>
    <property type="project" value="InterPro"/>
</dbReference>
<evidence type="ECO:0000256" key="4">
    <source>
        <dbReference type="ARBA" id="ARBA00020268"/>
    </source>
</evidence>
<sequence length="444" mass="48261">MKKIDLTKGRVISVIAALALPIMGSSLLQFTYNLIDMIWVGKLGSNAVASIGSSSLYVNIGNAINALVVIGTGIKVAHAIGKKDNDEVNKYINCGIIINLIMGIVFGIVLIFAGKDFIGFLGLNNSEVEKNAYYYLALNAPILFFAFFNMMYTRILGSFGNNKLAFKINGVGVILNIILDPVCIYIFNLGVIGAGISTLIANIIMFILFRIKSNGILNYKFGIGIDYIKIKEICILGFPMAFQRVLFTIINIFLAKIIAIFGSDAIAAQKVGVQIESIAYMVIGGLNGAVASFTGQNFGAKRFDRIKEGYKSSLKVGIAYALAMAGIFFIFNRPIIKLFISDEETIAIAASYLQAVAFSQAFSAVEMISNGFFTGIGKPNIPAAISIIFTSLRIPFALVLIKPFGINGIWISICLSSILKGLSAYLLYKIELRKENFSINYIES</sequence>
<feature type="transmembrane region" description="Helical" evidence="13">
    <location>
        <begin position="12"/>
        <end position="35"/>
    </location>
</feature>
<keyword evidence="6" id="KW-0050">Antiport</keyword>
<keyword evidence="7" id="KW-1003">Cell membrane</keyword>
<dbReference type="GO" id="GO:0005886">
    <property type="term" value="C:plasma membrane"/>
    <property type="evidence" value="ECO:0007669"/>
    <property type="project" value="UniProtKB-SubCell"/>
</dbReference>
<gene>
    <name evidence="14" type="ORF">AWN73_00235</name>
</gene>
<dbReference type="GO" id="GO:0006811">
    <property type="term" value="P:monoatomic ion transport"/>
    <property type="evidence" value="ECO:0007669"/>
    <property type="project" value="UniProtKB-KW"/>
</dbReference>
<comment type="similarity">
    <text evidence="3">Belongs to the multi antimicrobial extrusion (MATE) (TC 2.A.66.1) family.</text>
</comment>
<feature type="transmembrane region" description="Helical" evidence="13">
    <location>
        <begin position="278"/>
        <end position="298"/>
    </location>
</feature>
<evidence type="ECO:0000313" key="14">
    <source>
        <dbReference type="EMBL" id="PPV17876.1"/>
    </source>
</evidence>
<reference evidence="14 15" key="1">
    <citation type="submission" date="2016-01" db="EMBL/GenBank/DDBJ databases">
        <title>Characterization of the Clostridium difficile lineages that are prevalent in Hong Kong and China.</title>
        <authorList>
            <person name="Kwok J.S.-L."/>
            <person name="Lam W.-Y."/>
            <person name="Ip M."/>
            <person name="Chan T.-F."/>
            <person name="Hawkey P.M."/>
            <person name="Tsui S.K.-W."/>
        </authorList>
    </citation>
    <scope>NUCLEOTIDE SEQUENCE [LARGE SCALE GENOMIC DNA]</scope>
    <source>
        <strain evidence="14 15">300064</strain>
    </source>
</reference>
<evidence type="ECO:0000256" key="10">
    <source>
        <dbReference type="ARBA" id="ARBA00023065"/>
    </source>
</evidence>
<dbReference type="CDD" id="cd13140">
    <property type="entry name" value="MATE_like_1"/>
    <property type="match status" value="1"/>
</dbReference>
<evidence type="ECO:0000256" key="13">
    <source>
        <dbReference type="SAM" id="Phobius"/>
    </source>
</evidence>
<evidence type="ECO:0000256" key="11">
    <source>
        <dbReference type="ARBA" id="ARBA00023136"/>
    </source>
</evidence>
<dbReference type="RefSeq" id="WP_043661907.1">
    <property type="nucleotide sequence ID" value="NZ_JSEG01000001.1"/>
</dbReference>
<dbReference type="PANTHER" id="PTHR43298">
    <property type="entry name" value="MULTIDRUG RESISTANCE PROTEIN NORM-RELATED"/>
    <property type="match status" value="1"/>
</dbReference>
<keyword evidence="8 13" id="KW-0812">Transmembrane</keyword>
<dbReference type="NCBIfam" id="TIGR00797">
    <property type="entry name" value="matE"/>
    <property type="match status" value="1"/>
</dbReference>
<comment type="subcellular location">
    <subcellularLocation>
        <location evidence="2">Cell membrane</location>
        <topology evidence="2">Multi-pass membrane protein</topology>
    </subcellularLocation>
</comment>
<evidence type="ECO:0000256" key="1">
    <source>
        <dbReference type="ARBA" id="ARBA00003408"/>
    </source>
</evidence>
<keyword evidence="10" id="KW-0406">Ion transport</keyword>
<feature type="transmembrane region" description="Helical" evidence="13">
    <location>
        <begin position="133"/>
        <end position="152"/>
    </location>
</feature>
<feature type="transmembrane region" description="Helical" evidence="13">
    <location>
        <begin position="407"/>
        <end position="428"/>
    </location>
</feature>
<protein>
    <recommendedName>
        <fullName evidence="4">Probable multidrug resistance protein NorM</fullName>
    </recommendedName>
    <alternativeName>
        <fullName evidence="12">Multidrug-efflux transporter</fullName>
    </alternativeName>
</protein>
<evidence type="ECO:0000256" key="5">
    <source>
        <dbReference type="ARBA" id="ARBA00022448"/>
    </source>
</evidence>
<organism evidence="14 15">
    <name type="scientific">Clostridium butyricum</name>
    <dbReference type="NCBI Taxonomy" id="1492"/>
    <lineage>
        <taxon>Bacteria</taxon>
        <taxon>Bacillati</taxon>
        <taxon>Bacillota</taxon>
        <taxon>Clostridia</taxon>
        <taxon>Eubacteriales</taxon>
        <taxon>Clostridiaceae</taxon>
        <taxon>Clostridium</taxon>
    </lineage>
</organism>
<evidence type="ECO:0000256" key="9">
    <source>
        <dbReference type="ARBA" id="ARBA00022989"/>
    </source>
</evidence>
<feature type="transmembrane region" description="Helical" evidence="13">
    <location>
        <begin position="346"/>
        <end position="369"/>
    </location>
</feature>
<evidence type="ECO:0000256" key="3">
    <source>
        <dbReference type="ARBA" id="ARBA00010199"/>
    </source>
</evidence>
<keyword evidence="9 13" id="KW-1133">Transmembrane helix</keyword>
<dbReference type="Proteomes" id="UP000238081">
    <property type="component" value="Unassembled WGS sequence"/>
</dbReference>
<feature type="transmembrane region" description="Helical" evidence="13">
    <location>
        <begin position="381"/>
        <end position="401"/>
    </location>
</feature>
<dbReference type="InterPro" id="IPR002528">
    <property type="entry name" value="MATE_fam"/>
</dbReference>